<organism evidence="1 2">
    <name type="scientific">Mesorhabditis belari</name>
    <dbReference type="NCBI Taxonomy" id="2138241"/>
    <lineage>
        <taxon>Eukaryota</taxon>
        <taxon>Metazoa</taxon>
        <taxon>Ecdysozoa</taxon>
        <taxon>Nematoda</taxon>
        <taxon>Chromadorea</taxon>
        <taxon>Rhabditida</taxon>
        <taxon>Rhabditina</taxon>
        <taxon>Rhabditomorpha</taxon>
        <taxon>Rhabditoidea</taxon>
        <taxon>Rhabditidae</taxon>
        <taxon>Mesorhabditinae</taxon>
        <taxon>Mesorhabditis</taxon>
    </lineage>
</organism>
<protein>
    <submittedName>
        <fullName evidence="2">Uncharacterized protein</fullName>
    </submittedName>
</protein>
<reference evidence="2" key="1">
    <citation type="submission" date="2024-02" db="UniProtKB">
        <authorList>
            <consortium name="WormBaseParasite"/>
        </authorList>
    </citation>
    <scope>IDENTIFICATION</scope>
</reference>
<name>A0AAF3EV50_9BILA</name>
<keyword evidence="1" id="KW-1185">Reference proteome</keyword>
<accession>A0AAF3EV50</accession>
<proteinExistence type="predicted"/>
<sequence length="120" mass="13878">MHATDYQFLRYKGKLAAADSLRIEEQEKGLWMAFILWVDNTPSDNALEKFRSDRGKSCEYDFLIGTPPYQKSSRRHLLRFRDEDVFIPQLLNASFYSVYIPPGCSPSIVTSSAFWKKSSV</sequence>
<dbReference type="WBParaSite" id="MBELARI_LOCUS18076">
    <property type="protein sequence ID" value="MBELARI_LOCUS18076"/>
    <property type="gene ID" value="MBELARI_LOCUS18076"/>
</dbReference>
<dbReference type="Proteomes" id="UP000887575">
    <property type="component" value="Unassembled WGS sequence"/>
</dbReference>
<dbReference type="AlphaFoldDB" id="A0AAF3EV50"/>
<evidence type="ECO:0000313" key="2">
    <source>
        <dbReference type="WBParaSite" id="MBELARI_LOCUS18076"/>
    </source>
</evidence>
<evidence type="ECO:0000313" key="1">
    <source>
        <dbReference type="Proteomes" id="UP000887575"/>
    </source>
</evidence>